<proteinExistence type="predicted"/>
<dbReference type="AlphaFoldDB" id="A0A9K3DRI4"/>
<protein>
    <submittedName>
        <fullName evidence="1">Uncharacterized protein</fullName>
    </submittedName>
</protein>
<gene>
    <name evidence="1" type="ORF">HanXRQr2_Chr16g0750811</name>
</gene>
<sequence>MKKEVPVLIDKFPECGLRSLAIAKQVFNLILLRRLVDDLV</sequence>
<evidence type="ECO:0000313" key="2">
    <source>
        <dbReference type="Proteomes" id="UP000215914"/>
    </source>
</evidence>
<evidence type="ECO:0000313" key="1">
    <source>
        <dbReference type="EMBL" id="KAF5760216.1"/>
    </source>
</evidence>
<keyword evidence="2" id="KW-1185">Reference proteome</keyword>
<comment type="caution">
    <text evidence="1">The sequence shown here is derived from an EMBL/GenBank/DDBJ whole genome shotgun (WGS) entry which is preliminary data.</text>
</comment>
<organism evidence="1 2">
    <name type="scientific">Helianthus annuus</name>
    <name type="common">Common sunflower</name>
    <dbReference type="NCBI Taxonomy" id="4232"/>
    <lineage>
        <taxon>Eukaryota</taxon>
        <taxon>Viridiplantae</taxon>
        <taxon>Streptophyta</taxon>
        <taxon>Embryophyta</taxon>
        <taxon>Tracheophyta</taxon>
        <taxon>Spermatophyta</taxon>
        <taxon>Magnoliopsida</taxon>
        <taxon>eudicotyledons</taxon>
        <taxon>Gunneridae</taxon>
        <taxon>Pentapetalae</taxon>
        <taxon>asterids</taxon>
        <taxon>campanulids</taxon>
        <taxon>Asterales</taxon>
        <taxon>Asteraceae</taxon>
        <taxon>Asteroideae</taxon>
        <taxon>Heliantheae alliance</taxon>
        <taxon>Heliantheae</taxon>
        <taxon>Helianthus</taxon>
    </lineage>
</organism>
<dbReference type="Gramene" id="mRNA:HanXRQr2_Chr16g0750811">
    <property type="protein sequence ID" value="mRNA:HanXRQr2_Chr16g0750811"/>
    <property type="gene ID" value="HanXRQr2_Chr16g0750811"/>
</dbReference>
<reference evidence="1" key="2">
    <citation type="submission" date="2020-06" db="EMBL/GenBank/DDBJ databases">
        <title>Helianthus annuus Genome sequencing and assembly Release 2.</title>
        <authorList>
            <person name="Gouzy J."/>
            <person name="Langlade N."/>
            <person name="Munos S."/>
        </authorList>
    </citation>
    <scope>NUCLEOTIDE SEQUENCE</scope>
    <source>
        <tissue evidence="1">Leaves</tissue>
    </source>
</reference>
<name>A0A9K3DRI4_HELAN</name>
<dbReference type="Proteomes" id="UP000215914">
    <property type="component" value="Unassembled WGS sequence"/>
</dbReference>
<reference evidence="1" key="1">
    <citation type="journal article" date="2017" name="Nature">
        <title>The sunflower genome provides insights into oil metabolism, flowering and Asterid evolution.</title>
        <authorList>
            <person name="Badouin H."/>
            <person name="Gouzy J."/>
            <person name="Grassa C.J."/>
            <person name="Murat F."/>
            <person name="Staton S.E."/>
            <person name="Cottret L."/>
            <person name="Lelandais-Briere C."/>
            <person name="Owens G.L."/>
            <person name="Carrere S."/>
            <person name="Mayjonade B."/>
            <person name="Legrand L."/>
            <person name="Gill N."/>
            <person name="Kane N.C."/>
            <person name="Bowers J.E."/>
            <person name="Hubner S."/>
            <person name="Bellec A."/>
            <person name="Berard A."/>
            <person name="Berges H."/>
            <person name="Blanchet N."/>
            <person name="Boniface M.C."/>
            <person name="Brunel D."/>
            <person name="Catrice O."/>
            <person name="Chaidir N."/>
            <person name="Claudel C."/>
            <person name="Donnadieu C."/>
            <person name="Faraut T."/>
            <person name="Fievet G."/>
            <person name="Helmstetter N."/>
            <person name="King M."/>
            <person name="Knapp S.J."/>
            <person name="Lai Z."/>
            <person name="Le Paslier M.C."/>
            <person name="Lippi Y."/>
            <person name="Lorenzon L."/>
            <person name="Mandel J.R."/>
            <person name="Marage G."/>
            <person name="Marchand G."/>
            <person name="Marquand E."/>
            <person name="Bret-Mestries E."/>
            <person name="Morien E."/>
            <person name="Nambeesan S."/>
            <person name="Nguyen T."/>
            <person name="Pegot-Espagnet P."/>
            <person name="Pouilly N."/>
            <person name="Raftis F."/>
            <person name="Sallet E."/>
            <person name="Schiex T."/>
            <person name="Thomas J."/>
            <person name="Vandecasteele C."/>
            <person name="Vares D."/>
            <person name="Vear F."/>
            <person name="Vautrin S."/>
            <person name="Crespi M."/>
            <person name="Mangin B."/>
            <person name="Burke J.M."/>
            <person name="Salse J."/>
            <person name="Munos S."/>
            <person name="Vincourt P."/>
            <person name="Rieseberg L.H."/>
            <person name="Langlade N.B."/>
        </authorList>
    </citation>
    <scope>NUCLEOTIDE SEQUENCE</scope>
    <source>
        <tissue evidence="1">Leaves</tissue>
    </source>
</reference>
<accession>A0A9K3DRI4</accession>
<dbReference type="EMBL" id="MNCJ02000331">
    <property type="protein sequence ID" value="KAF5760216.1"/>
    <property type="molecule type" value="Genomic_DNA"/>
</dbReference>